<dbReference type="PANTHER" id="PTHR30473">
    <property type="entry name" value="PROTEIN PHOH"/>
    <property type="match status" value="1"/>
</dbReference>
<dbReference type="InterPro" id="IPR027417">
    <property type="entry name" value="P-loop_NTPase"/>
</dbReference>
<gene>
    <name evidence="9" type="ORF">APT65_00041</name>
</gene>
<dbReference type="GO" id="GO:0005524">
    <property type="term" value="F:ATP binding"/>
    <property type="evidence" value="ECO:0007669"/>
    <property type="project" value="UniProtKB-KW"/>
</dbReference>
<evidence type="ECO:0000256" key="4">
    <source>
        <dbReference type="ARBA" id="ARBA00022741"/>
    </source>
</evidence>
<evidence type="ECO:0000259" key="8">
    <source>
        <dbReference type="Pfam" id="PF02562"/>
    </source>
</evidence>
<protein>
    <recommendedName>
        <fullName evidence="6">PhoH-like protein</fullName>
    </recommendedName>
</protein>
<dbReference type="Pfam" id="PF02562">
    <property type="entry name" value="PhoH"/>
    <property type="match status" value="1"/>
</dbReference>
<reference evidence="9" key="1">
    <citation type="submission" date="2022-09" db="EMBL/GenBank/DDBJ databases">
        <authorList>
            <person name="Cebeci A."/>
            <person name="Ture M."/>
            <person name="Alemdag M."/>
            <person name="Altinok I."/>
        </authorList>
    </citation>
    <scope>NUCLEOTIDE SEQUENCE</scope>
</reference>
<keyword evidence="4" id="KW-0547">Nucleotide-binding</keyword>
<dbReference type="PANTHER" id="PTHR30473:SF1">
    <property type="entry name" value="PHOH-LIKE PROTEIN"/>
    <property type="match status" value="1"/>
</dbReference>
<evidence type="ECO:0000313" key="10">
    <source>
        <dbReference type="Proteomes" id="UP001163735"/>
    </source>
</evidence>
<evidence type="ECO:0000313" key="9">
    <source>
        <dbReference type="EMBL" id="UZV39656.1"/>
    </source>
</evidence>
<keyword evidence="10" id="KW-1185">Reference proteome</keyword>
<dbReference type="InterPro" id="IPR003714">
    <property type="entry name" value="PhoH"/>
</dbReference>
<dbReference type="SUPFAM" id="SSF52540">
    <property type="entry name" value="P-loop containing nucleoside triphosphate hydrolases"/>
    <property type="match status" value="1"/>
</dbReference>
<dbReference type="Proteomes" id="UP001163735">
    <property type="component" value="Segment"/>
</dbReference>
<feature type="compositionally biased region" description="Basic and acidic residues" evidence="7">
    <location>
        <begin position="15"/>
        <end position="35"/>
    </location>
</feature>
<evidence type="ECO:0000256" key="6">
    <source>
        <dbReference type="ARBA" id="ARBA00039970"/>
    </source>
</evidence>
<proteinExistence type="inferred from homology"/>
<comment type="similarity">
    <text evidence="2">Belongs to the PhoH family.</text>
</comment>
<sequence>MSQTRRENRRRNRQKLSEGEDMKGRNNQRNTKEVKTFEYRDTTPLSPLNARQREYIDSIYNHPVIICTGVWGSSKTYIPSVIASDLLMSKQIEKIIIARPAEGKAKSVGFFKGDKNEKLSGWAAPILDTFKKRMGLGQVKAFLENEKIELLALEQVKGRSWDNAFIIVDEAEDLEPEVAKSLVGRQGINSTIVITGDVNQKDLKSYSGLELLLEVSQYGNIDMAVVDFDDWEYCVRSEEAKEWGKAFERYDTDGGKV</sequence>
<keyword evidence="5" id="KW-0067">ATP-binding</keyword>
<evidence type="ECO:0000256" key="2">
    <source>
        <dbReference type="ARBA" id="ARBA00010393"/>
    </source>
</evidence>
<evidence type="ECO:0000256" key="1">
    <source>
        <dbReference type="ARBA" id="ARBA00004496"/>
    </source>
</evidence>
<evidence type="ECO:0000256" key="3">
    <source>
        <dbReference type="ARBA" id="ARBA00022490"/>
    </source>
</evidence>
<evidence type="ECO:0000256" key="7">
    <source>
        <dbReference type="SAM" id="MobiDB-lite"/>
    </source>
</evidence>
<comment type="subcellular location">
    <subcellularLocation>
        <location evidence="1">Cytoplasm</location>
    </subcellularLocation>
</comment>
<accession>A0A9E8GA89</accession>
<dbReference type="Gene3D" id="3.40.50.300">
    <property type="entry name" value="P-loop containing nucleotide triphosphate hydrolases"/>
    <property type="match status" value="1"/>
</dbReference>
<feature type="region of interest" description="Disordered" evidence="7">
    <location>
        <begin position="1"/>
        <end position="35"/>
    </location>
</feature>
<dbReference type="EMBL" id="OP491958">
    <property type="protein sequence ID" value="UZV39656.1"/>
    <property type="molecule type" value="Genomic_DNA"/>
</dbReference>
<name>A0A9E8GA89_9CAUD</name>
<evidence type="ECO:0000256" key="5">
    <source>
        <dbReference type="ARBA" id="ARBA00022840"/>
    </source>
</evidence>
<keyword evidence="3" id="KW-0963">Cytoplasm</keyword>
<feature type="domain" description="PhoH-like protein" evidence="8">
    <location>
        <begin position="46"/>
        <end position="247"/>
    </location>
</feature>
<dbReference type="InterPro" id="IPR051451">
    <property type="entry name" value="PhoH2-like"/>
</dbReference>
<organism evidence="9 10">
    <name type="scientific">Aeromonas phage APT65</name>
    <dbReference type="NCBI Taxonomy" id="2982914"/>
    <lineage>
        <taxon>Viruses</taxon>
        <taxon>Duplodnaviria</taxon>
        <taxon>Heunggongvirae</taxon>
        <taxon>Uroviricota</taxon>
        <taxon>Caudoviricetes</taxon>
        <taxon>Aquaneticvirus</taxon>
        <taxon>Aquaneticvirus ApT65</taxon>
    </lineage>
</organism>